<evidence type="ECO:0000313" key="8">
    <source>
        <dbReference type="EMBL" id="MBN1572622.1"/>
    </source>
</evidence>
<evidence type="ECO:0000256" key="4">
    <source>
        <dbReference type="ARBA" id="ARBA00022989"/>
    </source>
</evidence>
<feature type="transmembrane region" description="Helical" evidence="6">
    <location>
        <begin position="40"/>
        <end position="57"/>
    </location>
</feature>
<keyword evidence="3 6" id="KW-0812">Transmembrane</keyword>
<dbReference type="GO" id="GO:0055085">
    <property type="term" value="P:transmembrane transport"/>
    <property type="evidence" value="ECO:0007669"/>
    <property type="project" value="InterPro"/>
</dbReference>
<dbReference type="Pfam" id="PF00924">
    <property type="entry name" value="MS_channel_2nd"/>
    <property type="match status" value="1"/>
</dbReference>
<feature type="transmembrane region" description="Helical" evidence="6">
    <location>
        <begin position="101"/>
        <end position="131"/>
    </location>
</feature>
<dbReference type="Gene3D" id="3.30.70.100">
    <property type="match status" value="1"/>
</dbReference>
<dbReference type="InterPro" id="IPR010920">
    <property type="entry name" value="LSM_dom_sf"/>
</dbReference>
<dbReference type="EMBL" id="JAFGIX010000026">
    <property type="protein sequence ID" value="MBN1572622.1"/>
    <property type="molecule type" value="Genomic_DNA"/>
</dbReference>
<evidence type="ECO:0000256" key="6">
    <source>
        <dbReference type="SAM" id="Phobius"/>
    </source>
</evidence>
<accession>A0A9D8KEI7</accession>
<evidence type="ECO:0000256" key="2">
    <source>
        <dbReference type="ARBA" id="ARBA00022475"/>
    </source>
</evidence>
<dbReference type="InterPro" id="IPR023408">
    <property type="entry name" value="MscS_beta-dom_sf"/>
</dbReference>
<dbReference type="InterPro" id="IPR006685">
    <property type="entry name" value="MscS_channel_2nd"/>
</dbReference>
<feature type="domain" description="Mechanosensitive ion channel MscS" evidence="7">
    <location>
        <begin position="118"/>
        <end position="194"/>
    </location>
</feature>
<keyword evidence="2" id="KW-1003">Cell membrane</keyword>
<sequence>MKEFLKSFTKIAKKTGDFLSKIGAWIEKMTDINPELMKDFLITLIIILFLYFLRKVVLRIAFRRIKDVRIQYQWRKVSTYVSVLFGIILIGRVWFEAFQSLATFLGLLSAGLAIALRDPVANFGGWIFILWRRPFEAGDRIQIGDFAGDVIDIRIFQFTLMEIGNWVDADQSTGRVIHIPNGKVFTEMLANYSKGFQYIWNEMPVLITFESNWRRAKEILLAIANKEAEFLTQSAERRIKRAAKKFLLFYSILTPIVYTSVKECGVLLTIRYLCEPRKRRSTEHEIWEDILVEFAKCEDIDFAYPTQRFYSNIHEGKPLTRPPDLGKK</sequence>
<dbReference type="PANTHER" id="PTHR30566:SF5">
    <property type="entry name" value="MECHANOSENSITIVE ION CHANNEL PROTEIN 1, MITOCHONDRIAL-RELATED"/>
    <property type="match status" value="1"/>
</dbReference>
<protein>
    <submittedName>
        <fullName evidence="8">Mechanosensitive ion channel</fullName>
    </submittedName>
</protein>
<evidence type="ECO:0000256" key="1">
    <source>
        <dbReference type="ARBA" id="ARBA00004651"/>
    </source>
</evidence>
<evidence type="ECO:0000313" key="9">
    <source>
        <dbReference type="Proteomes" id="UP000809273"/>
    </source>
</evidence>
<keyword evidence="5 6" id="KW-0472">Membrane</keyword>
<comment type="subcellular location">
    <subcellularLocation>
        <location evidence="1">Cell membrane</location>
        <topology evidence="1">Multi-pass membrane protein</topology>
    </subcellularLocation>
</comment>
<feature type="transmembrane region" description="Helical" evidence="6">
    <location>
        <begin position="247"/>
        <end position="273"/>
    </location>
</feature>
<comment type="caution">
    <text evidence="8">The sequence shown here is derived from an EMBL/GenBank/DDBJ whole genome shotgun (WGS) entry which is preliminary data.</text>
</comment>
<dbReference type="SUPFAM" id="SSF82689">
    <property type="entry name" value="Mechanosensitive channel protein MscS (YggB), C-terminal domain"/>
    <property type="match status" value="1"/>
</dbReference>
<dbReference type="SUPFAM" id="SSF50182">
    <property type="entry name" value="Sm-like ribonucleoproteins"/>
    <property type="match status" value="1"/>
</dbReference>
<reference evidence="8" key="2">
    <citation type="submission" date="2021-01" db="EMBL/GenBank/DDBJ databases">
        <authorList>
            <person name="Hahn C.R."/>
            <person name="Youssef N.H."/>
            <person name="Elshahed M."/>
        </authorList>
    </citation>
    <scope>NUCLEOTIDE SEQUENCE</scope>
    <source>
        <strain evidence="8">Zod_Metabat.24</strain>
    </source>
</reference>
<gene>
    <name evidence="8" type="ORF">JW984_05425</name>
</gene>
<dbReference type="InterPro" id="IPR011066">
    <property type="entry name" value="MscS_channel_C_sf"/>
</dbReference>
<feature type="transmembrane region" description="Helical" evidence="6">
    <location>
        <begin position="77"/>
        <end position="95"/>
    </location>
</feature>
<name>A0A9D8KEI7_9DELT</name>
<dbReference type="PANTHER" id="PTHR30566">
    <property type="entry name" value="YNAI-RELATED MECHANOSENSITIVE ION CHANNEL"/>
    <property type="match status" value="1"/>
</dbReference>
<dbReference type="Gene3D" id="1.10.287.1260">
    <property type="match status" value="1"/>
</dbReference>
<organism evidence="8 9">
    <name type="scientific">Candidatus Zymogenus saltonus</name>
    <dbReference type="NCBI Taxonomy" id="2844893"/>
    <lineage>
        <taxon>Bacteria</taxon>
        <taxon>Deltaproteobacteria</taxon>
        <taxon>Candidatus Zymogenia</taxon>
        <taxon>Candidatus Zymogeniales</taxon>
        <taxon>Candidatus Zymogenaceae</taxon>
        <taxon>Candidatus Zymogenus</taxon>
    </lineage>
</organism>
<keyword evidence="4 6" id="KW-1133">Transmembrane helix</keyword>
<evidence type="ECO:0000259" key="7">
    <source>
        <dbReference type="Pfam" id="PF00924"/>
    </source>
</evidence>
<dbReference type="GO" id="GO:0005886">
    <property type="term" value="C:plasma membrane"/>
    <property type="evidence" value="ECO:0007669"/>
    <property type="project" value="UniProtKB-SubCell"/>
</dbReference>
<dbReference type="AlphaFoldDB" id="A0A9D8KEI7"/>
<evidence type="ECO:0000256" key="5">
    <source>
        <dbReference type="ARBA" id="ARBA00023136"/>
    </source>
</evidence>
<evidence type="ECO:0000256" key="3">
    <source>
        <dbReference type="ARBA" id="ARBA00022692"/>
    </source>
</evidence>
<reference evidence="8" key="1">
    <citation type="journal article" date="2021" name="Environ. Microbiol.">
        <title>Genomic characterization of three novel Desulfobacterota classes expand the metabolic and phylogenetic diversity of the phylum.</title>
        <authorList>
            <person name="Murphy C.L."/>
            <person name="Biggerstaff J."/>
            <person name="Eichhorn A."/>
            <person name="Ewing E."/>
            <person name="Shahan R."/>
            <person name="Soriano D."/>
            <person name="Stewart S."/>
            <person name="VanMol K."/>
            <person name="Walker R."/>
            <person name="Walters P."/>
            <person name="Elshahed M.S."/>
            <person name="Youssef N.H."/>
        </authorList>
    </citation>
    <scope>NUCLEOTIDE SEQUENCE</scope>
    <source>
        <strain evidence="8">Zod_Metabat.24</strain>
    </source>
</reference>
<proteinExistence type="predicted"/>
<dbReference type="Gene3D" id="2.30.30.60">
    <property type="match status" value="1"/>
</dbReference>
<dbReference type="Proteomes" id="UP000809273">
    <property type="component" value="Unassembled WGS sequence"/>
</dbReference>